<dbReference type="AlphaFoldDB" id="A0A1G5SID2"/>
<dbReference type="EMBL" id="FMWO01000092">
    <property type="protein sequence ID" value="SCZ86888.1"/>
    <property type="molecule type" value="Genomic_DNA"/>
</dbReference>
<dbReference type="SUPFAM" id="SSF53756">
    <property type="entry name" value="UDP-Glycosyltransferase/glycogen phosphorylase"/>
    <property type="match status" value="1"/>
</dbReference>
<proteinExistence type="predicted"/>
<protein>
    <submittedName>
        <fullName evidence="1">Uncharacterized protein</fullName>
    </submittedName>
</protein>
<dbReference type="Proteomes" id="UP000198729">
    <property type="component" value="Unassembled WGS sequence"/>
</dbReference>
<reference evidence="1 2" key="1">
    <citation type="submission" date="2016-10" db="EMBL/GenBank/DDBJ databases">
        <authorList>
            <person name="de Groot N.N."/>
        </authorList>
    </citation>
    <scope>NUCLEOTIDE SEQUENCE [LARGE SCALE GENOMIC DNA]</scope>
    <source>
        <strain evidence="1">1</strain>
    </source>
</reference>
<keyword evidence="2" id="KW-1185">Reference proteome</keyword>
<name>A0A1G5SID2_9PROT</name>
<evidence type="ECO:0000313" key="2">
    <source>
        <dbReference type="Proteomes" id="UP000198729"/>
    </source>
</evidence>
<sequence length="59" mass="6700">MLTQGRTGLVVPAGDVRSLMIALADLIDGKYNWRSMREEAYRATGCKWGVSRTAVWRRE</sequence>
<evidence type="ECO:0000313" key="1">
    <source>
        <dbReference type="EMBL" id="SCZ86888.1"/>
    </source>
</evidence>
<accession>A0A1G5SID2</accession>
<gene>
    <name evidence="1" type="ORF">NSMM_800082</name>
</gene>
<organism evidence="1 2">
    <name type="scientific">Nitrosomonas mobilis</name>
    <dbReference type="NCBI Taxonomy" id="51642"/>
    <lineage>
        <taxon>Bacteria</taxon>
        <taxon>Pseudomonadati</taxon>
        <taxon>Pseudomonadota</taxon>
        <taxon>Betaproteobacteria</taxon>
        <taxon>Nitrosomonadales</taxon>
        <taxon>Nitrosomonadaceae</taxon>
        <taxon>Nitrosomonas</taxon>
    </lineage>
</organism>